<evidence type="ECO:0000313" key="2">
    <source>
        <dbReference type="Proteomes" id="UP001234297"/>
    </source>
</evidence>
<gene>
    <name evidence="1" type="ORF">MRB53_014035</name>
</gene>
<comment type="caution">
    <text evidence="1">The sequence shown here is derived from an EMBL/GenBank/DDBJ whole genome shotgun (WGS) entry which is preliminary data.</text>
</comment>
<name>A0ACC2KA62_PERAE</name>
<reference evidence="1 2" key="1">
    <citation type="journal article" date="2022" name="Hortic Res">
        <title>A haplotype resolved chromosomal level avocado genome allows analysis of novel avocado genes.</title>
        <authorList>
            <person name="Nath O."/>
            <person name="Fletcher S.J."/>
            <person name="Hayward A."/>
            <person name="Shaw L.M."/>
            <person name="Masouleh A.K."/>
            <person name="Furtado A."/>
            <person name="Henry R.J."/>
            <person name="Mitter N."/>
        </authorList>
    </citation>
    <scope>NUCLEOTIDE SEQUENCE [LARGE SCALE GENOMIC DNA]</scope>
    <source>
        <strain evidence="2">cv. Hass</strain>
    </source>
</reference>
<organism evidence="1 2">
    <name type="scientific">Persea americana</name>
    <name type="common">Avocado</name>
    <dbReference type="NCBI Taxonomy" id="3435"/>
    <lineage>
        <taxon>Eukaryota</taxon>
        <taxon>Viridiplantae</taxon>
        <taxon>Streptophyta</taxon>
        <taxon>Embryophyta</taxon>
        <taxon>Tracheophyta</taxon>
        <taxon>Spermatophyta</taxon>
        <taxon>Magnoliopsida</taxon>
        <taxon>Magnoliidae</taxon>
        <taxon>Laurales</taxon>
        <taxon>Lauraceae</taxon>
        <taxon>Persea</taxon>
    </lineage>
</organism>
<proteinExistence type="predicted"/>
<keyword evidence="2" id="KW-1185">Reference proteome</keyword>
<protein>
    <submittedName>
        <fullName evidence="1">Uncharacterized protein</fullName>
    </submittedName>
</protein>
<evidence type="ECO:0000313" key="1">
    <source>
        <dbReference type="EMBL" id="KAJ8617849.1"/>
    </source>
</evidence>
<dbReference type="Proteomes" id="UP001234297">
    <property type="component" value="Chromosome 4"/>
</dbReference>
<accession>A0ACC2KA62</accession>
<dbReference type="EMBL" id="CM056812">
    <property type="protein sequence ID" value="KAJ8617849.1"/>
    <property type="molecule type" value="Genomic_DNA"/>
</dbReference>
<sequence>MNERSIIRRKRGIKREGSMKDLCLWRRSNSEGSEKLKCSPATDTKRCFAAVAPRALAFSLRDFRRQIVSSRTIAAFLPFPPGIIV</sequence>